<accession>A0ABN8SDX4</accession>
<dbReference type="EMBL" id="CALNXI010002676">
    <property type="protein sequence ID" value="CAH3189902.1"/>
    <property type="molecule type" value="Genomic_DNA"/>
</dbReference>
<evidence type="ECO:0000313" key="1">
    <source>
        <dbReference type="EMBL" id="CAH3189902.1"/>
    </source>
</evidence>
<evidence type="ECO:0000313" key="2">
    <source>
        <dbReference type="Proteomes" id="UP001159427"/>
    </source>
</evidence>
<comment type="caution">
    <text evidence="1">The sequence shown here is derived from an EMBL/GenBank/DDBJ whole genome shotgun (WGS) entry which is preliminary data.</text>
</comment>
<proteinExistence type="predicted"/>
<protein>
    <submittedName>
        <fullName evidence="1">Uncharacterized protein</fullName>
    </submittedName>
</protein>
<organism evidence="1 2">
    <name type="scientific">Porites evermanni</name>
    <dbReference type="NCBI Taxonomy" id="104178"/>
    <lineage>
        <taxon>Eukaryota</taxon>
        <taxon>Metazoa</taxon>
        <taxon>Cnidaria</taxon>
        <taxon>Anthozoa</taxon>
        <taxon>Hexacorallia</taxon>
        <taxon>Scleractinia</taxon>
        <taxon>Fungiina</taxon>
        <taxon>Poritidae</taxon>
        <taxon>Porites</taxon>
    </lineage>
</organism>
<gene>
    <name evidence="1" type="ORF">PEVE_00019856</name>
</gene>
<sequence>MNVFGNSRKCIPFLSIVIIEYSKGTSSLAEECNHFFLSVGENAFLASEKLTETFGLRSTSDFFIPILSYHGHDEPFEFKPVLCSDVRKVIMGIPNSKVPAYDKVSVSVIKDCLPHILPFIELLLC</sequence>
<keyword evidence="2" id="KW-1185">Reference proteome</keyword>
<name>A0ABN8SDX4_9CNID</name>
<reference evidence="1 2" key="1">
    <citation type="submission" date="2022-05" db="EMBL/GenBank/DDBJ databases">
        <authorList>
            <consortium name="Genoscope - CEA"/>
            <person name="William W."/>
        </authorList>
    </citation>
    <scope>NUCLEOTIDE SEQUENCE [LARGE SCALE GENOMIC DNA]</scope>
</reference>
<dbReference type="Proteomes" id="UP001159427">
    <property type="component" value="Unassembled WGS sequence"/>
</dbReference>